<dbReference type="RefSeq" id="WP_136424423.1">
    <property type="nucleotide sequence ID" value="NZ_SSSN01000006.1"/>
</dbReference>
<dbReference type="PROSITE" id="PS00893">
    <property type="entry name" value="NUDIX_BOX"/>
    <property type="match status" value="1"/>
</dbReference>
<dbReference type="AlphaFoldDB" id="A0A4S4FTN9"/>
<dbReference type="OrthoDB" id="21342at2"/>
<name>A0A4S4FTN9_9MICO</name>
<dbReference type="GO" id="GO:0016787">
    <property type="term" value="F:hydrolase activity"/>
    <property type="evidence" value="ECO:0007669"/>
    <property type="project" value="UniProtKB-KW"/>
</dbReference>
<reference evidence="4 5" key="1">
    <citation type="submission" date="2019-04" db="EMBL/GenBank/DDBJ databases">
        <authorList>
            <person name="Jiang L."/>
        </authorList>
    </citation>
    <scope>NUCLEOTIDE SEQUENCE [LARGE SCALE GENOMIC DNA]</scope>
    <source>
        <strain evidence="4 5">YIM 131861</strain>
    </source>
</reference>
<evidence type="ECO:0000256" key="1">
    <source>
        <dbReference type="ARBA" id="ARBA00001946"/>
    </source>
</evidence>
<protein>
    <submittedName>
        <fullName evidence="4">NUDIX domain-containing protein</fullName>
    </submittedName>
</protein>
<keyword evidence="2" id="KW-0378">Hydrolase</keyword>
<gene>
    <name evidence="4" type="ORF">E6C70_10055</name>
</gene>
<dbReference type="PANTHER" id="PTHR43046">
    <property type="entry name" value="GDP-MANNOSE MANNOSYL HYDROLASE"/>
    <property type="match status" value="1"/>
</dbReference>
<dbReference type="Proteomes" id="UP000307380">
    <property type="component" value="Unassembled WGS sequence"/>
</dbReference>
<organism evidence="4 5">
    <name type="scientific">Orlajensenia flava</name>
    <dbReference type="NCBI Taxonomy" id="2565934"/>
    <lineage>
        <taxon>Bacteria</taxon>
        <taxon>Bacillati</taxon>
        <taxon>Actinomycetota</taxon>
        <taxon>Actinomycetes</taxon>
        <taxon>Micrococcales</taxon>
        <taxon>Microbacteriaceae</taxon>
        <taxon>Orlajensenia</taxon>
    </lineage>
</organism>
<evidence type="ECO:0000313" key="4">
    <source>
        <dbReference type="EMBL" id="THG34150.1"/>
    </source>
</evidence>
<evidence type="ECO:0000259" key="3">
    <source>
        <dbReference type="PROSITE" id="PS51462"/>
    </source>
</evidence>
<comment type="cofactor">
    <cofactor evidence="1">
        <name>Mg(2+)</name>
        <dbReference type="ChEBI" id="CHEBI:18420"/>
    </cofactor>
</comment>
<dbReference type="Pfam" id="PF00293">
    <property type="entry name" value="NUDIX"/>
    <property type="match status" value="1"/>
</dbReference>
<feature type="domain" description="Nudix hydrolase" evidence="3">
    <location>
        <begin position="19"/>
        <end position="152"/>
    </location>
</feature>
<dbReference type="CDD" id="cd04683">
    <property type="entry name" value="NUDIX_Hydrolase"/>
    <property type="match status" value="1"/>
</dbReference>
<evidence type="ECO:0000313" key="5">
    <source>
        <dbReference type="Proteomes" id="UP000307380"/>
    </source>
</evidence>
<dbReference type="InterPro" id="IPR020084">
    <property type="entry name" value="NUDIX_hydrolase_CS"/>
</dbReference>
<dbReference type="Gene3D" id="3.90.79.10">
    <property type="entry name" value="Nucleoside Triphosphate Pyrophosphohydrolase"/>
    <property type="match status" value="1"/>
</dbReference>
<sequence length="163" mass="17775">MAGHEDYSADYAGQHGRFTVIPAAYVFLRRGESVLLQQRAGTGYYDGYWAAGAAGHVEQGESVFSAAIREASEELGVTILESDLRAVTAMHRTGATGAAIDERLDVFFTCSAWSGEPQLQEDKASDLRWFPLEELPEPVVPHELFVLDLLRSGPVPPVVAYGF</sequence>
<dbReference type="InterPro" id="IPR000086">
    <property type="entry name" value="NUDIX_hydrolase_dom"/>
</dbReference>
<evidence type="ECO:0000256" key="2">
    <source>
        <dbReference type="ARBA" id="ARBA00022801"/>
    </source>
</evidence>
<keyword evidence="5" id="KW-1185">Reference proteome</keyword>
<dbReference type="EMBL" id="SSSN01000006">
    <property type="protein sequence ID" value="THG34150.1"/>
    <property type="molecule type" value="Genomic_DNA"/>
</dbReference>
<dbReference type="SUPFAM" id="SSF55811">
    <property type="entry name" value="Nudix"/>
    <property type="match status" value="1"/>
</dbReference>
<accession>A0A4S4FTN9</accession>
<dbReference type="PANTHER" id="PTHR43046:SF16">
    <property type="entry name" value="ADP-RIBOSE PYROPHOSPHATASE YJHB-RELATED"/>
    <property type="match status" value="1"/>
</dbReference>
<comment type="caution">
    <text evidence="4">The sequence shown here is derived from an EMBL/GenBank/DDBJ whole genome shotgun (WGS) entry which is preliminary data.</text>
</comment>
<proteinExistence type="predicted"/>
<dbReference type="InterPro" id="IPR015797">
    <property type="entry name" value="NUDIX_hydrolase-like_dom_sf"/>
</dbReference>
<dbReference type="PROSITE" id="PS51462">
    <property type="entry name" value="NUDIX"/>
    <property type="match status" value="1"/>
</dbReference>